<proteinExistence type="inferred from homology"/>
<dbReference type="InterPro" id="IPR041529">
    <property type="entry name" value="DUF5598"/>
</dbReference>
<accession>A0ABV8MME3</accession>
<comment type="similarity">
    <text evidence="1">Belongs to the NAPRTase family.</text>
</comment>
<evidence type="ECO:0000256" key="8">
    <source>
        <dbReference type="ARBA" id="ARBA00047835"/>
    </source>
</evidence>
<keyword evidence="4" id="KW-0808">Transferase</keyword>
<dbReference type="Pfam" id="PF18127">
    <property type="entry name" value="NAMPT_N"/>
    <property type="match status" value="1"/>
</dbReference>
<dbReference type="CDD" id="cd01569">
    <property type="entry name" value="PBEF_like"/>
    <property type="match status" value="1"/>
</dbReference>
<feature type="domain" description="Nicotinate/nicotinamide phosphoribosyltransferase" evidence="9">
    <location>
        <begin position="173"/>
        <end position="413"/>
    </location>
</feature>
<evidence type="ECO:0000259" key="10">
    <source>
        <dbReference type="Pfam" id="PF18127"/>
    </source>
</evidence>
<name>A0ABV8MME3_9NEIS</name>
<dbReference type="Gene3D" id="3.20.20.70">
    <property type="entry name" value="Aldolase class I"/>
    <property type="match status" value="1"/>
</dbReference>
<dbReference type="SUPFAM" id="SSF51690">
    <property type="entry name" value="Nicotinate/Quinolinate PRTase C-terminal domain-like"/>
    <property type="match status" value="1"/>
</dbReference>
<evidence type="ECO:0000256" key="6">
    <source>
        <dbReference type="ARBA" id="ARBA00035024"/>
    </source>
</evidence>
<dbReference type="Pfam" id="PF04095">
    <property type="entry name" value="NAPRTase"/>
    <property type="match status" value="1"/>
</dbReference>
<keyword evidence="3 11" id="KW-0328">Glycosyltransferase</keyword>
<feature type="domain" description="Nicotinamide phosphoribosyltransferase N-terminal" evidence="10">
    <location>
        <begin position="10"/>
        <end position="101"/>
    </location>
</feature>
<dbReference type="InterPro" id="IPR016471">
    <property type="entry name" value="Nicotinamide_PRibTrfase"/>
</dbReference>
<evidence type="ECO:0000256" key="1">
    <source>
        <dbReference type="ARBA" id="ARBA00010897"/>
    </source>
</evidence>
<dbReference type="PANTHER" id="PTHR43816">
    <property type="entry name" value="NICOTINAMIDE PHOSPHORIBOSYLTRANSFERASE"/>
    <property type="match status" value="1"/>
</dbReference>
<keyword evidence="11" id="KW-0436">Ligase</keyword>
<evidence type="ECO:0000256" key="3">
    <source>
        <dbReference type="ARBA" id="ARBA00022676"/>
    </source>
</evidence>
<comment type="pathway">
    <text evidence="5">Cofactor biosynthesis; NAD(+) biosynthesis; nicotinamide D-ribonucleotide from 5-phospho-alpha-D-ribose 1-diphosphate and nicotinamide: step 1/1.</text>
</comment>
<comment type="caution">
    <text evidence="11">The sequence shown here is derived from an EMBL/GenBank/DDBJ whole genome shotgun (WGS) entry which is preliminary data.</text>
</comment>
<gene>
    <name evidence="11" type="ORF">ACFOW7_05590</name>
</gene>
<evidence type="ECO:0000313" key="11">
    <source>
        <dbReference type="EMBL" id="MFC4158832.1"/>
    </source>
</evidence>
<dbReference type="NCBIfam" id="NF006629">
    <property type="entry name" value="PRK09198.1"/>
    <property type="match status" value="1"/>
</dbReference>
<dbReference type="GO" id="GO:0004516">
    <property type="term" value="F:nicotinate phosphoribosyltransferase activity"/>
    <property type="evidence" value="ECO:0007669"/>
    <property type="project" value="UniProtKB-EC"/>
</dbReference>
<dbReference type="InterPro" id="IPR041525">
    <property type="entry name" value="N/Namide_PRibTrfase"/>
</dbReference>
<evidence type="ECO:0000256" key="4">
    <source>
        <dbReference type="ARBA" id="ARBA00022679"/>
    </source>
</evidence>
<organism evidence="11 12">
    <name type="scientific">Chitinimonas lacunae</name>
    <dbReference type="NCBI Taxonomy" id="1963018"/>
    <lineage>
        <taxon>Bacteria</taxon>
        <taxon>Pseudomonadati</taxon>
        <taxon>Pseudomonadota</taxon>
        <taxon>Betaproteobacteria</taxon>
        <taxon>Neisseriales</taxon>
        <taxon>Chitinibacteraceae</taxon>
        <taxon>Chitinimonas</taxon>
    </lineage>
</organism>
<dbReference type="InterPro" id="IPR013785">
    <property type="entry name" value="Aldolase_TIM"/>
</dbReference>
<keyword evidence="12" id="KW-1185">Reference proteome</keyword>
<reference evidence="12" key="1">
    <citation type="journal article" date="2019" name="Int. J. Syst. Evol. Microbiol.">
        <title>The Global Catalogue of Microorganisms (GCM) 10K type strain sequencing project: providing services to taxonomists for standard genome sequencing and annotation.</title>
        <authorList>
            <consortium name="The Broad Institute Genomics Platform"/>
            <consortium name="The Broad Institute Genome Sequencing Center for Infectious Disease"/>
            <person name="Wu L."/>
            <person name="Ma J."/>
        </authorList>
    </citation>
    <scope>NUCLEOTIDE SEQUENCE [LARGE SCALE GENOMIC DNA]</scope>
    <source>
        <strain evidence="12">LMG 29894</strain>
    </source>
</reference>
<protein>
    <recommendedName>
        <fullName evidence="7">Nicotinamide phosphoribosyltransferase</fullName>
        <ecNumber evidence="6">2.4.2.12</ecNumber>
    </recommendedName>
</protein>
<dbReference type="EMBL" id="JBHSBU010000001">
    <property type="protein sequence ID" value="MFC4158832.1"/>
    <property type="molecule type" value="Genomic_DNA"/>
</dbReference>
<sequence>MNALLPANPILNTDSYKTSHWLQYPPGTDAMLSYVESRGGRFDRLLWFGLQAILKEYLAQPISRAHIEEAEEVLRLHGVPFNRSGFDYLIERHGGHWPVEIRALPEGTVAPTGVPLLTIASTDPAAFWAVSYLETLLMRVWYPTTVATQSWHARRLIQRYLDKTADSAESLPFKLHDFGARGVSSYESAALGGMAHLVNFLGTDTLAALVAARRYYDAGPACAYSIPAAEHSTITSWGPQGEVDAYRNMLERFAKPGAVVAVVSDSYDIFHAVEKLWGGELRQQVIDSGATLVVRPDSGDPATIVSQVVQRLDAAFGSTVNSKGFKLLNHVRVIQGDGVNLNSMELILGGLSARGYSTDNVAFGMGGALLQQLDRDTQRFAMKCCAVRVNGSWREVFKAPVTDPGKRSKAGLLTTYRLADGSLQWGLQGQVPAGAEEALLPVWRHGELLLEQNFAQIRQRAAA</sequence>
<dbReference type="GO" id="GO:0016757">
    <property type="term" value="F:glycosyltransferase activity"/>
    <property type="evidence" value="ECO:0007669"/>
    <property type="project" value="UniProtKB-KW"/>
</dbReference>
<dbReference type="RefSeq" id="WP_378161932.1">
    <property type="nucleotide sequence ID" value="NZ_JBHSBU010000001.1"/>
</dbReference>
<dbReference type="EC" id="2.4.2.12" evidence="6"/>
<dbReference type="Proteomes" id="UP001595791">
    <property type="component" value="Unassembled WGS sequence"/>
</dbReference>
<dbReference type="PANTHER" id="PTHR43816:SF1">
    <property type="entry name" value="NICOTINAMIDE PHOSPHORIBOSYLTRANSFERASE"/>
    <property type="match status" value="1"/>
</dbReference>
<evidence type="ECO:0000256" key="7">
    <source>
        <dbReference type="ARBA" id="ARBA00035036"/>
    </source>
</evidence>
<dbReference type="InterPro" id="IPR036068">
    <property type="entry name" value="Nicotinate_pribotase-like_C"/>
</dbReference>
<evidence type="ECO:0000259" key="9">
    <source>
        <dbReference type="Pfam" id="PF04095"/>
    </source>
</evidence>
<dbReference type="PIRSF" id="PIRSF005943">
    <property type="entry name" value="NMPRT"/>
    <property type="match status" value="1"/>
</dbReference>
<evidence type="ECO:0000256" key="5">
    <source>
        <dbReference type="ARBA" id="ARBA00035007"/>
    </source>
</evidence>
<comment type="catalytic activity">
    <reaction evidence="8">
        <text>beta-nicotinamide D-ribonucleotide + diphosphate = 5-phospho-alpha-D-ribose 1-diphosphate + nicotinamide + H(+)</text>
        <dbReference type="Rhea" id="RHEA:16149"/>
        <dbReference type="ChEBI" id="CHEBI:14649"/>
        <dbReference type="ChEBI" id="CHEBI:15378"/>
        <dbReference type="ChEBI" id="CHEBI:17154"/>
        <dbReference type="ChEBI" id="CHEBI:33019"/>
        <dbReference type="ChEBI" id="CHEBI:58017"/>
        <dbReference type="EC" id="2.4.2.12"/>
    </reaction>
    <physiologicalReaction direction="right-to-left" evidence="8">
        <dbReference type="Rhea" id="RHEA:16151"/>
    </physiologicalReaction>
</comment>
<keyword evidence="2" id="KW-0662">Pyridine nucleotide biosynthesis</keyword>
<evidence type="ECO:0000256" key="2">
    <source>
        <dbReference type="ARBA" id="ARBA00022642"/>
    </source>
</evidence>
<evidence type="ECO:0000313" key="12">
    <source>
        <dbReference type="Proteomes" id="UP001595791"/>
    </source>
</evidence>